<comment type="subcellular location">
    <subcellularLocation>
        <location evidence="1">Cell membrane</location>
        <topology evidence="1">Multi-pass membrane protein</topology>
    </subcellularLocation>
</comment>
<evidence type="ECO:0000256" key="4">
    <source>
        <dbReference type="ARBA" id="ARBA00022692"/>
    </source>
</evidence>
<evidence type="ECO:0000313" key="7">
    <source>
        <dbReference type="EMBL" id="QPB84647.1"/>
    </source>
</evidence>
<dbReference type="CDD" id="cd13127">
    <property type="entry name" value="MATE_tuaB_like"/>
    <property type="match status" value="1"/>
</dbReference>
<proteinExistence type="inferred from homology"/>
<accession>A0A5S3V246</accession>
<evidence type="ECO:0000256" key="2">
    <source>
        <dbReference type="ARBA" id="ARBA00007430"/>
    </source>
</evidence>
<dbReference type="EMBL" id="CP045429">
    <property type="protein sequence ID" value="QPB84647.1"/>
    <property type="molecule type" value="Genomic_DNA"/>
</dbReference>
<keyword evidence="5" id="KW-1133">Transmembrane helix</keyword>
<organism evidence="7 8">
    <name type="scientific">Pseudoalteromonas rubra</name>
    <dbReference type="NCBI Taxonomy" id="43658"/>
    <lineage>
        <taxon>Bacteria</taxon>
        <taxon>Pseudomonadati</taxon>
        <taxon>Pseudomonadota</taxon>
        <taxon>Gammaproteobacteria</taxon>
        <taxon>Alteromonadales</taxon>
        <taxon>Pseudoalteromonadaceae</taxon>
        <taxon>Pseudoalteromonas</taxon>
    </lineage>
</organism>
<evidence type="ECO:0000256" key="1">
    <source>
        <dbReference type="ARBA" id="ARBA00004651"/>
    </source>
</evidence>
<keyword evidence="3" id="KW-1003">Cell membrane</keyword>
<name>A0A5S3V246_9GAMM</name>
<comment type="similarity">
    <text evidence="2">Belongs to the polysaccharide synthase family.</text>
</comment>
<sequence length="480" mass="53428">MSELQSQAASGIKWSAIERLITQLVQLLIMLVLARQLGPQAFGLVGMLAVFLAISQVFVESGMGAALIRKLDRTEQDFTTAFYFNIAVGVLCYLLLYIGAPFIADFYQQPQLTNLLRWLALVIIIHAFSLVPKTMLTIDMDFKKLAVASFGAVTISSGVALVCAYQGVGVWSLVAQSLSYAFSHIVILNIVRPWTPKRRCSKDSFNYLFGFGSKLMLAGLLNGIYQNIYQIIIGKYYSAVQVGYFTQANQLVKTPAMTMTTVIQRVTYPMLSRIQDDIERLKAAYLITLQLAALVVFPLLIGLAVVADPLIPLMLGEVWRPAAELVPFICLALTLYPIHAINLNMLQVKGRADLFLKLEVVKKGITTVILICTVPLGLKAICIGMVVQSCIAFFINSYYNGKLNALSVMDQLRTLLLIFLMSSFACGVAWYVSTLISELDWVRVVFTMLLATFIYIVSVRYLQPRLCSYIVKSFFAKKEN</sequence>
<keyword evidence="6" id="KW-0472">Membrane</keyword>
<dbReference type="AlphaFoldDB" id="A0A5S3V246"/>
<dbReference type="RefSeq" id="WP_138537450.1">
    <property type="nucleotide sequence ID" value="NZ_CP045429.1"/>
</dbReference>
<keyword evidence="4" id="KW-0812">Transmembrane</keyword>
<evidence type="ECO:0000256" key="6">
    <source>
        <dbReference type="ARBA" id="ARBA00023136"/>
    </source>
</evidence>
<gene>
    <name evidence="7" type="ORF">CWC22_017340</name>
</gene>
<protein>
    <submittedName>
        <fullName evidence="7">Oligosaccharide flippase family protein</fullName>
    </submittedName>
</protein>
<dbReference type="Proteomes" id="UP000305729">
    <property type="component" value="Chromosome 1"/>
</dbReference>
<evidence type="ECO:0000256" key="5">
    <source>
        <dbReference type="ARBA" id="ARBA00022989"/>
    </source>
</evidence>
<dbReference type="PANTHER" id="PTHR30250">
    <property type="entry name" value="PST FAMILY PREDICTED COLANIC ACID TRANSPORTER"/>
    <property type="match status" value="1"/>
</dbReference>
<evidence type="ECO:0000313" key="8">
    <source>
        <dbReference type="Proteomes" id="UP000305729"/>
    </source>
</evidence>
<dbReference type="GO" id="GO:0005886">
    <property type="term" value="C:plasma membrane"/>
    <property type="evidence" value="ECO:0007669"/>
    <property type="project" value="UniProtKB-SubCell"/>
</dbReference>
<reference evidence="7 8" key="1">
    <citation type="submission" date="2019-10" db="EMBL/GenBank/DDBJ databases">
        <title>Pseudoalteromonas rubra S4059.</title>
        <authorList>
            <person name="Paulsen S."/>
            <person name="Wang X."/>
        </authorList>
    </citation>
    <scope>NUCLEOTIDE SEQUENCE [LARGE SCALE GENOMIC DNA]</scope>
    <source>
        <strain evidence="7 8">S4059</strain>
    </source>
</reference>
<dbReference type="PANTHER" id="PTHR30250:SF10">
    <property type="entry name" value="LIPOPOLYSACCHARIDE BIOSYNTHESIS PROTEIN WZXC"/>
    <property type="match status" value="1"/>
</dbReference>
<evidence type="ECO:0000256" key="3">
    <source>
        <dbReference type="ARBA" id="ARBA00022475"/>
    </source>
</evidence>
<dbReference type="InterPro" id="IPR050833">
    <property type="entry name" value="Poly_Biosynth_Transport"/>
</dbReference>
<dbReference type="Pfam" id="PF13440">
    <property type="entry name" value="Polysacc_synt_3"/>
    <property type="match status" value="1"/>
</dbReference>